<dbReference type="Gene3D" id="1.10.630.10">
    <property type="entry name" value="Cytochrome P450"/>
    <property type="match status" value="1"/>
</dbReference>
<evidence type="ECO:0000313" key="10">
    <source>
        <dbReference type="EMBL" id="TEB33684.1"/>
    </source>
</evidence>
<dbReference type="AlphaFoldDB" id="A0A4Y7TI89"/>
<name>A0A4Y7TI89_COPMI</name>
<keyword evidence="9" id="KW-0472">Membrane</keyword>
<dbReference type="GO" id="GO:0004497">
    <property type="term" value="F:monooxygenase activity"/>
    <property type="evidence" value="ECO:0007669"/>
    <property type="project" value="UniProtKB-KW"/>
</dbReference>
<sequence length="584" mass="65731">MQVVYFYFKEKEPVDVPTVTALLVVVPTLSILLKNYLNLVSPVYGVTSCMLSFFAFYALLLSCMMAYRLSPLHPLSRYPGPLLCKISKLWIIYLAYRGKLHLYYKSLHDAYGPIVRIGPNDLSINEKKLIPFILGTRGMPKGPIWDARRNRQLGKDREYHAVIDVRDLKVHAQLRRRWNEAFSSDPLKDYQETLTKRTQELCEHLEGQCKNAASGVAVVDLAKWISFFAFDFMGDMAFGGGFELMRDQDAQGIWEGMEKGLTQSIIQHALWVAVMFQSIPFFSSGMRKFARFAMDQAKRRTETPVKTKDLFYHLYESRGDPTNPSSYEAQLSEAVTDSTLIIIAGSDTSASVMSSVMSLLLRHPHAHRRLAEELEEAFPAIDCDDRRIIEVEKLQNLHYLNAVINEAMRLLPPVPSSIQRGPPKGSGGKVLGDDIFIPEGTGVIVPPYCLHRDPRYFSPYPDSFIPDRWLAPNASPASTSSAPDLKGEVGPQPIFKTDREAFIPFSYGPANCAGKPLALLEVRYVIAHLVTRFDFFQSSQESEGSKVGEGHGTQWEDEMEDRFVFTKGPLRVGVRAKPPTSQSG</sequence>
<evidence type="ECO:0000313" key="11">
    <source>
        <dbReference type="Proteomes" id="UP000298030"/>
    </source>
</evidence>
<dbReference type="GO" id="GO:0005506">
    <property type="term" value="F:iron ion binding"/>
    <property type="evidence" value="ECO:0007669"/>
    <property type="project" value="InterPro"/>
</dbReference>
<dbReference type="PANTHER" id="PTHR24305">
    <property type="entry name" value="CYTOCHROME P450"/>
    <property type="match status" value="1"/>
</dbReference>
<dbReference type="OrthoDB" id="6692864at2759"/>
<gene>
    <name evidence="10" type="ORF">FA13DRAFT_1830666</name>
</gene>
<dbReference type="Pfam" id="PF00067">
    <property type="entry name" value="p450"/>
    <property type="match status" value="1"/>
</dbReference>
<feature type="binding site" description="axial binding residue" evidence="8">
    <location>
        <position position="512"/>
    </location>
    <ligand>
        <name>heme</name>
        <dbReference type="ChEBI" id="CHEBI:30413"/>
    </ligand>
    <ligandPart>
        <name>Fe</name>
        <dbReference type="ChEBI" id="CHEBI:18248"/>
    </ligandPart>
</feature>
<dbReference type="GO" id="GO:0016705">
    <property type="term" value="F:oxidoreductase activity, acting on paired donors, with incorporation or reduction of molecular oxygen"/>
    <property type="evidence" value="ECO:0007669"/>
    <property type="project" value="InterPro"/>
</dbReference>
<comment type="similarity">
    <text evidence="3">Belongs to the cytochrome P450 family.</text>
</comment>
<dbReference type="CDD" id="cd11061">
    <property type="entry name" value="CYP67-like"/>
    <property type="match status" value="1"/>
</dbReference>
<evidence type="ECO:0000256" key="1">
    <source>
        <dbReference type="ARBA" id="ARBA00001971"/>
    </source>
</evidence>
<dbReference type="GO" id="GO:0020037">
    <property type="term" value="F:heme binding"/>
    <property type="evidence" value="ECO:0007669"/>
    <property type="project" value="InterPro"/>
</dbReference>
<dbReference type="EMBL" id="QPFP01000011">
    <property type="protein sequence ID" value="TEB33684.1"/>
    <property type="molecule type" value="Genomic_DNA"/>
</dbReference>
<keyword evidence="5" id="KW-0560">Oxidoreductase</keyword>
<evidence type="ECO:0000256" key="4">
    <source>
        <dbReference type="ARBA" id="ARBA00022723"/>
    </source>
</evidence>
<dbReference type="InterPro" id="IPR050121">
    <property type="entry name" value="Cytochrome_P450_monoxygenase"/>
</dbReference>
<feature type="transmembrane region" description="Helical" evidence="9">
    <location>
        <begin position="16"/>
        <end position="33"/>
    </location>
</feature>
<keyword evidence="6 8" id="KW-0408">Iron</keyword>
<comment type="caution">
    <text evidence="10">The sequence shown here is derived from an EMBL/GenBank/DDBJ whole genome shotgun (WGS) entry which is preliminary data.</text>
</comment>
<evidence type="ECO:0000256" key="3">
    <source>
        <dbReference type="ARBA" id="ARBA00010617"/>
    </source>
</evidence>
<organism evidence="10 11">
    <name type="scientific">Coprinellus micaceus</name>
    <name type="common">Glistening ink-cap mushroom</name>
    <name type="synonym">Coprinus micaceus</name>
    <dbReference type="NCBI Taxonomy" id="71717"/>
    <lineage>
        <taxon>Eukaryota</taxon>
        <taxon>Fungi</taxon>
        <taxon>Dikarya</taxon>
        <taxon>Basidiomycota</taxon>
        <taxon>Agaricomycotina</taxon>
        <taxon>Agaricomycetes</taxon>
        <taxon>Agaricomycetidae</taxon>
        <taxon>Agaricales</taxon>
        <taxon>Agaricineae</taxon>
        <taxon>Psathyrellaceae</taxon>
        <taxon>Coprinellus</taxon>
    </lineage>
</organism>
<keyword evidence="7" id="KW-0503">Monooxygenase</keyword>
<dbReference type="InterPro" id="IPR036396">
    <property type="entry name" value="Cyt_P450_sf"/>
</dbReference>
<evidence type="ECO:0000256" key="7">
    <source>
        <dbReference type="ARBA" id="ARBA00023033"/>
    </source>
</evidence>
<dbReference type="STRING" id="71717.A0A4Y7TI89"/>
<evidence type="ECO:0000256" key="5">
    <source>
        <dbReference type="ARBA" id="ARBA00023002"/>
    </source>
</evidence>
<protein>
    <submittedName>
        <fullName evidence="10">Cytochrome P450</fullName>
    </submittedName>
</protein>
<evidence type="ECO:0000256" key="6">
    <source>
        <dbReference type="ARBA" id="ARBA00023004"/>
    </source>
</evidence>
<dbReference type="Proteomes" id="UP000298030">
    <property type="component" value="Unassembled WGS sequence"/>
</dbReference>
<comment type="cofactor">
    <cofactor evidence="1 8">
        <name>heme</name>
        <dbReference type="ChEBI" id="CHEBI:30413"/>
    </cofactor>
</comment>
<dbReference type="PRINTS" id="PR00385">
    <property type="entry name" value="P450"/>
</dbReference>
<dbReference type="PANTHER" id="PTHR24305:SF187">
    <property type="entry name" value="P450, PUTATIVE (EUROFUNG)-RELATED"/>
    <property type="match status" value="1"/>
</dbReference>
<accession>A0A4Y7TI89</accession>
<dbReference type="PRINTS" id="PR00463">
    <property type="entry name" value="EP450I"/>
</dbReference>
<comment type="pathway">
    <text evidence="2">Secondary metabolite biosynthesis.</text>
</comment>
<feature type="transmembrane region" description="Helical" evidence="9">
    <location>
        <begin position="45"/>
        <end position="67"/>
    </location>
</feature>
<evidence type="ECO:0000256" key="9">
    <source>
        <dbReference type="SAM" id="Phobius"/>
    </source>
</evidence>
<keyword evidence="8" id="KW-0349">Heme</keyword>
<keyword evidence="4 8" id="KW-0479">Metal-binding</keyword>
<dbReference type="InterPro" id="IPR002401">
    <property type="entry name" value="Cyt_P450_E_grp-I"/>
</dbReference>
<proteinExistence type="inferred from homology"/>
<evidence type="ECO:0000256" key="8">
    <source>
        <dbReference type="PIRSR" id="PIRSR602401-1"/>
    </source>
</evidence>
<keyword evidence="11" id="KW-1185">Reference proteome</keyword>
<reference evidence="10 11" key="1">
    <citation type="journal article" date="2019" name="Nat. Ecol. Evol.">
        <title>Megaphylogeny resolves global patterns of mushroom evolution.</title>
        <authorList>
            <person name="Varga T."/>
            <person name="Krizsan K."/>
            <person name="Foldi C."/>
            <person name="Dima B."/>
            <person name="Sanchez-Garcia M."/>
            <person name="Sanchez-Ramirez S."/>
            <person name="Szollosi G.J."/>
            <person name="Szarkandi J.G."/>
            <person name="Papp V."/>
            <person name="Albert L."/>
            <person name="Andreopoulos W."/>
            <person name="Angelini C."/>
            <person name="Antonin V."/>
            <person name="Barry K.W."/>
            <person name="Bougher N.L."/>
            <person name="Buchanan P."/>
            <person name="Buyck B."/>
            <person name="Bense V."/>
            <person name="Catcheside P."/>
            <person name="Chovatia M."/>
            <person name="Cooper J."/>
            <person name="Damon W."/>
            <person name="Desjardin D."/>
            <person name="Finy P."/>
            <person name="Geml J."/>
            <person name="Haridas S."/>
            <person name="Hughes K."/>
            <person name="Justo A."/>
            <person name="Karasinski D."/>
            <person name="Kautmanova I."/>
            <person name="Kiss B."/>
            <person name="Kocsube S."/>
            <person name="Kotiranta H."/>
            <person name="LaButti K.M."/>
            <person name="Lechner B.E."/>
            <person name="Liimatainen K."/>
            <person name="Lipzen A."/>
            <person name="Lukacs Z."/>
            <person name="Mihaltcheva S."/>
            <person name="Morgado L.N."/>
            <person name="Niskanen T."/>
            <person name="Noordeloos M.E."/>
            <person name="Ohm R.A."/>
            <person name="Ortiz-Santana B."/>
            <person name="Ovrebo C."/>
            <person name="Racz N."/>
            <person name="Riley R."/>
            <person name="Savchenko A."/>
            <person name="Shiryaev A."/>
            <person name="Soop K."/>
            <person name="Spirin V."/>
            <person name="Szebenyi C."/>
            <person name="Tomsovsky M."/>
            <person name="Tulloss R.E."/>
            <person name="Uehling J."/>
            <person name="Grigoriev I.V."/>
            <person name="Vagvolgyi C."/>
            <person name="Papp T."/>
            <person name="Martin F.M."/>
            <person name="Miettinen O."/>
            <person name="Hibbett D.S."/>
            <person name="Nagy L.G."/>
        </authorList>
    </citation>
    <scope>NUCLEOTIDE SEQUENCE [LARGE SCALE GENOMIC DNA]</scope>
    <source>
        <strain evidence="10 11">FP101781</strain>
    </source>
</reference>
<evidence type="ECO:0000256" key="2">
    <source>
        <dbReference type="ARBA" id="ARBA00005179"/>
    </source>
</evidence>
<keyword evidence="9" id="KW-0812">Transmembrane</keyword>
<dbReference type="SUPFAM" id="SSF48264">
    <property type="entry name" value="Cytochrome P450"/>
    <property type="match status" value="1"/>
</dbReference>
<keyword evidence="9" id="KW-1133">Transmembrane helix</keyword>
<dbReference type="InterPro" id="IPR001128">
    <property type="entry name" value="Cyt_P450"/>
</dbReference>